<dbReference type="Proteomes" id="UP001596142">
    <property type="component" value="Unassembled WGS sequence"/>
</dbReference>
<gene>
    <name evidence="1" type="ORF">ACFPU1_05810</name>
</gene>
<organism evidence="1 2">
    <name type="scientific">Thalassorhabdus alkalitolerans</name>
    <dbReference type="NCBI Taxonomy" id="2282697"/>
    <lineage>
        <taxon>Bacteria</taxon>
        <taxon>Bacillati</taxon>
        <taxon>Bacillota</taxon>
        <taxon>Bacilli</taxon>
        <taxon>Bacillales</taxon>
        <taxon>Bacillaceae</taxon>
        <taxon>Thalassorhabdus</taxon>
    </lineage>
</organism>
<dbReference type="InterPro" id="IPR036491">
    <property type="entry name" value="YugN-like_sf"/>
</dbReference>
<name>A0ABW0YIP9_9BACI</name>
<dbReference type="InterPro" id="IPR014967">
    <property type="entry name" value="Uncharacterised_YugN-like"/>
</dbReference>
<evidence type="ECO:0000313" key="1">
    <source>
        <dbReference type="EMBL" id="MFC5712290.1"/>
    </source>
</evidence>
<dbReference type="SUPFAM" id="SSF160755">
    <property type="entry name" value="YugN-like"/>
    <property type="match status" value="1"/>
</dbReference>
<dbReference type="RefSeq" id="WP_054635221.1">
    <property type="nucleotide sequence ID" value="NZ_JBHSOZ010000003.1"/>
</dbReference>
<dbReference type="EMBL" id="JBHSOZ010000003">
    <property type="protein sequence ID" value="MFC5712290.1"/>
    <property type="molecule type" value="Genomic_DNA"/>
</dbReference>
<proteinExistence type="predicted"/>
<evidence type="ECO:0000313" key="2">
    <source>
        <dbReference type="Proteomes" id="UP001596142"/>
    </source>
</evidence>
<protein>
    <submittedName>
        <fullName evidence="1">YugN family protein</fullName>
    </submittedName>
</protein>
<reference evidence="2" key="1">
    <citation type="journal article" date="2019" name="Int. J. Syst. Evol. Microbiol.">
        <title>The Global Catalogue of Microorganisms (GCM) 10K type strain sequencing project: providing services to taxonomists for standard genome sequencing and annotation.</title>
        <authorList>
            <consortium name="The Broad Institute Genomics Platform"/>
            <consortium name="The Broad Institute Genome Sequencing Center for Infectious Disease"/>
            <person name="Wu L."/>
            <person name="Ma J."/>
        </authorList>
    </citation>
    <scope>NUCLEOTIDE SEQUENCE [LARGE SCALE GENOMIC DNA]</scope>
    <source>
        <strain evidence="2">CECT 7184</strain>
    </source>
</reference>
<dbReference type="Pfam" id="PF08868">
    <property type="entry name" value="YugN"/>
    <property type="match status" value="1"/>
</dbReference>
<dbReference type="Gene3D" id="3.30.310.100">
    <property type="entry name" value="YugN-like"/>
    <property type="match status" value="1"/>
</dbReference>
<keyword evidence="2" id="KW-1185">Reference proteome</keyword>
<accession>A0ABW0YIP9</accession>
<sequence length="117" mass="13922">MKIEGFDIQEQEVSFGKLHMVIEENGFVHSEQWDYERVTFDYRFLDKAEDATYYLRIPAYSVSGEIGKEDTRVKLMTPYLGRHYYPHGVEYDEEFPEKIVNKCKQKLAAIEKELKED</sequence>
<comment type="caution">
    <text evidence="1">The sequence shown here is derived from an EMBL/GenBank/DDBJ whole genome shotgun (WGS) entry which is preliminary data.</text>
</comment>